<evidence type="ECO:0000256" key="5">
    <source>
        <dbReference type="ARBA" id="ARBA00005398"/>
    </source>
</evidence>
<comment type="function">
    <text evidence="16">Capsid proteins self-assembles to form an icosahedral capsid with a T=1 symmetry, about 26 nm in diameter, and consisting of 60 copies of three size variants of the capsid proteins, VP1, and VP3, which differ by the presence of an N-terminal extension in the minor protein VP1. The capsid has a channel at the 5-fold axis and there are densities extending the 5-fold axis into the interior of the capsid. The capsid encapsulates the genomic ssDNA. Binding to the host receptors also induces capsid rearrangements leading to surface exposure of VP1 N-terminus, specifically its phospholipase A2-like region. The additional N-terminal region of isoform Minor capsid protein VP1, called VP1u, may serve as a lipolytic enzyme to breach the endosomal membrane during entry into host cell and might contribute to virus transport to the nucleus.</text>
</comment>
<evidence type="ECO:0000256" key="11">
    <source>
        <dbReference type="ARBA" id="ARBA00022801"/>
    </source>
</evidence>
<evidence type="ECO:0000313" key="21">
    <source>
        <dbReference type="Proteomes" id="UP000103524"/>
    </source>
</evidence>
<dbReference type="RefSeq" id="YP_009215303.1">
    <property type="nucleotide sequence ID" value="NC_028973.1"/>
</dbReference>
<dbReference type="InterPro" id="IPR001403">
    <property type="entry name" value="Parvovirus_coat"/>
</dbReference>
<evidence type="ECO:0000259" key="18">
    <source>
        <dbReference type="Pfam" id="PF00740"/>
    </source>
</evidence>
<feature type="compositionally biased region" description="Gly residues" evidence="17">
    <location>
        <begin position="170"/>
        <end position="188"/>
    </location>
</feature>
<dbReference type="Pfam" id="PF08398">
    <property type="entry name" value="Phospholip_A2_4"/>
    <property type="match status" value="1"/>
</dbReference>
<keyword evidence="11" id="KW-0378">Hydrolase</keyword>
<comment type="subcellular location">
    <subcellularLocation>
        <location evidence="3">Host cytoplasm</location>
    </subcellularLocation>
    <subcellularLocation>
        <location evidence="2">Host nucleus</location>
    </subcellularLocation>
    <subcellularLocation>
        <location evidence="4">Virion</location>
    </subcellularLocation>
</comment>
<evidence type="ECO:0000259" key="19">
    <source>
        <dbReference type="Pfam" id="PF08398"/>
    </source>
</evidence>
<dbReference type="InterPro" id="IPR036952">
    <property type="entry name" value="VP1/VP2"/>
</dbReference>
<feature type="region of interest" description="Disordered" evidence="17">
    <location>
        <begin position="97"/>
        <end position="188"/>
    </location>
</feature>
<keyword evidence="21" id="KW-1185">Reference proteome</keyword>
<comment type="similarity">
    <text evidence="5">Belongs to the parvoviridae capsid protein family.</text>
</comment>
<reference evidence="20 21" key="1">
    <citation type="journal article" date="2015" name="Vet. J.">
        <title>Novel bocaparvoviruses in rabbits.</title>
        <authorList>
            <person name="Lanave G."/>
            <person name="Martella V."/>
            <person name="Farkas S.L."/>
            <person name="Marton S."/>
            <person name="Feher E."/>
            <person name="Bodnar L."/>
            <person name="Lavazza A."/>
            <person name="Decaro N."/>
            <person name="Buonavoglia C."/>
            <person name="Banyai K."/>
        </authorList>
    </citation>
    <scope>NUCLEOTIDE SEQUENCE [LARGE SCALE GENOMIC DNA]</scope>
    <source>
        <strain evidence="20 21">LBoV 160/01/ITA</strain>
    </source>
</reference>
<dbReference type="Proteomes" id="UP000103524">
    <property type="component" value="Segment"/>
</dbReference>
<dbReference type="GO" id="GO:0039615">
    <property type="term" value="C:T=1 icosahedral viral capsid"/>
    <property type="evidence" value="ECO:0007669"/>
    <property type="project" value="UniProtKB-KW"/>
</dbReference>
<evidence type="ECO:0000256" key="2">
    <source>
        <dbReference type="ARBA" id="ARBA00004147"/>
    </source>
</evidence>
<evidence type="ECO:0000256" key="15">
    <source>
        <dbReference type="ARBA" id="ARBA00023200"/>
    </source>
</evidence>
<feature type="domain" description="Coat protein VP1/VP2 Parvovirus" evidence="18">
    <location>
        <begin position="177"/>
        <end position="687"/>
    </location>
</feature>
<evidence type="ECO:0000256" key="9">
    <source>
        <dbReference type="ARBA" id="ARBA00022561"/>
    </source>
</evidence>
<evidence type="ECO:0000256" key="14">
    <source>
        <dbReference type="ARBA" id="ARBA00023098"/>
    </source>
</evidence>
<organism evidence="20 21">
    <name type="scientific">Bocaparvovirus lagomorph1</name>
    <dbReference type="NCBI Taxonomy" id="3052037"/>
    <lineage>
        <taxon>Viruses</taxon>
        <taxon>Monodnaviria</taxon>
        <taxon>Shotokuvirae</taxon>
        <taxon>Cossaviricota</taxon>
        <taxon>Quintoviricetes</taxon>
        <taxon>Piccovirales</taxon>
        <taxon>Parvoviridae</taxon>
        <taxon>Parvovirinae</taxon>
        <taxon>Bocaparvovirus</taxon>
    </lineage>
</organism>
<dbReference type="KEGG" id="vg:26641703"/>
<dbReference type="InterPro" id="IPR016184">
    <property type="entry name" value="Capsid/spike_ssDNA_virus"/>
</dbReference>
<evidence type="ECO:0000256" key="6">
    <source>
        <dbReference type="ARBA" id="ARBA00013278"/>
    </source>
</evidence>
<dbReference type="InterPro" id="IPR013607">
    <property type="entry name" value="Phospholipase_A2-like"/>
</dbReference>
<evidence type="ECO:0000256" key="8">
    <source>
        <dbReference type="ARBA" id="ARBA00022431"/>
    </source>
</evidence>
<dbReference type="Gene3D" id="2.170.30.10">
    <property type="entry name" value="Parvovirus coat protein VP1/VP2"/>
    <property type="match status" value="1"/>
</dbReference>
<evidence type="ECO:0000256" key="12">
    <source>
        <dbReference type="ARBA" id="ARBA00022844"/>
    </source>
</evidence>
<dbReference type="GO" id="GO:0016042">
    <property type="term" value="P:lipid catabolic process"/>
    <property type="evidence" value="ECO:0007669"/>
    <property type="project" value="UniProtKB-KW"/>
</dbReference>
<evidence type="ECO:0000256" key="13">
    <source>
        <dbReference type="ARBA" id="ARBA00022963"/>
    </source>
</evidence>
<dbReference type="SUPFAM" id="SSF88645">
    <property type="entry name" value="ssDNA viruses"/>
    <property type="match status" value="1"/>
</dbReference>
<keyword evidence="10" id="KW-1048">Host nucleus</keyword>
<keyword evidence="15" id="KW-1035">Host cytoplasm</keyword>
<dbReference type="Pfam" id="PF00740">
    <property type="entry name" value="VP1_2"/>
    <property type="match status" value="1"/>
</dbReference>
<accession>A0A0U3BGQ5</accession>
<name>A0A0U3BGQ5_9VIRU</name>
<dbReference type="GO" id="GO:0005198">
    <property type="term" value="F:structural molecule activity"/>
    <property type="evidence" value="ECO:0007669"/>
    <property type="project" value="InterPro"/>
</dbReference>
<evidence type="ECO:0000256" key="10">
    <source>
        <dbReference type="ARBA" id="ARBA00022562"/>
    </source>
</evidence>
<evidence type="ECO:0000313" key="20">
    <source>
        <dbReference type="EMBL" id="ALT04902.1"/>
    </source>
</evidence>
<evidence type="ECO:0000256" key="1">
    <source>
        <dbReference type="ARBA" id="ARBA00001604"/>
    </source>
</evidence>
<evidence type="ECO:0000256" key="4">
    <source>
        <dbReference type="ARBA" id="ARBA00004328"/>
    </source>
</evidence>
<keyword evidence="8" id="KW-1140">T=1 icosahedral capsid protein</keyword>
<dbReference type="GeneID" id="26641703"/>
<keyword evidence="13" id="KW-0442">Lipid degradation</keyword>
<keyword evidence="9" id="KW-0167">Capsid protein</keyword>
<comment type="catalytic activity">
    <reaction evidence="1">
        <text>a 1,2-diacyl-sn-glycero-3-phosphocholine + H2O = a 1-acyl-sn-glycero-3-phosphocholine + a fatty acid + H(+)</text>
        <dbReference type="Rhea" id="RHEA:15801"/>
        <dbReference type="ChEBI" id="CHEBI:15377"/>
        <dbReference type="ChEBI" id="CHEBI:15378"/>
        <dbReference type="ChEBI" id="CHEBI:28868"/>
        <dbReference type="ChEBI" id="CHEBI:57643"/>
        <dbReference type="ChEBI" id="CHEBI:58168"/>
        <dbReference type="EC" id="3.1.1.4"/>
    </reaction>
</comment>
<evidence type="ECO:0000256" key="16">
    <source>
        <dbReference type="ARBA" id="ARBA00045359"/>
    </source>
</evidence>
<dbReference type="EC" id="3.1.1.4" evidence="6"/>
<sequence>MPPIRQPKGWLFPGYRYLGPFNPSDNGEPVNAADKAAQKHDQSYNHYINQGHNPYLYFNKADQQFLDDLRGDWSAGALAGKAVFGVKKAIAPALGEKKTAPGAGGGPPAKQAKVQAAKRKLYFARSNKGAKQAKMADSNEVEGAGDGPPEEQPSTSGGAPAPSMVDARSGSGGGGGGGMGGGGSVGVSTGGWEGGTHFHANGVTTVVTRQWYARAFNNHTYSTLSSNNLSLNNDPAWIGIQTPWGYFNFNCYRCHFSPNDWQRLTNEYVRWRPTSMHVKIYNLQIKQIVSLGNDTLYNNDLTAGVHIMCDGSGQYPDSANGWDEQLLPEIPTDIYTLPQYAYYQANGDLVSDGGANTVNNSTERHILANVPLFMLETSHHQVLRTGESTEMRFSFSCGWVKNDRTYQPPQAGFNPLVGTRRKAPQLTVRAGNAYEWSSSNYSPYKKPSIWMPGPGYCRQGWTRATGHNYQDGVRGPWWVAYAPTGSQPEGVIQYANNYIGTQYINEDSVRTYGYAINPAGGASNAMHDKDVQFNVNREQDQGNSANVLSTEEIDFTRWYNAGFVQNSGGNDPQNNNAQWAYQNVIYMYPNQLWNGPTLSRENPIWTRVPRTDFKTILDCEDGTLPMEHPPGTIYVKVSKIPIPSDTANPSFLNLYVTGQITVAIEWEAERYSTKNWRPETRTSATNFNKTNVYNFDDQGRYIIPDEYNQCMPTRQGMTRVTKHQ</sequence>
<dbReference type="GO" id="GO:0004623">
    <property type="term" value="F:phospholipase A2 activity"/>
    <property type="evidence" value="ECO:0007669"/>
    <property type="project" value="UniProtKB-EC"/>
</dbReference>
<dbReference type="EMBL" id="KP729195">
    <property type="protein sequence ID" value="ALT04902.1"/>
    <property type="molecule type" value="Genomic_DNA"/>
</dbReference>
<feature type="domain" description="Phospholipase A2-like" evidence="19">
    <location>
        <begin position="8"/>
        <end position="87"/>
    </location>
</feature>
<dbReference type="GO" id="GO:0042025">
    <property type="term" value="C:host cell nucleus"/>
    <property type="evidence" value="ECO:0007669"/>
    <property type="project" value="UniProtKB-SubCell"/>
</dbReference>
<dbReference type="GO" id="GO:0030430">
    <property type="term" value="C:host cell cytoplasm"/>
    <property type="evidence" value="ECO:0007669"/>
    <property type="project" value="UniProtKB-SubCell"/>
</dbReference>
<keyword evidence="14" id="KW-0443">Lipid metabolism</keyword>
<proteinExistence type="inferred from homology"/>
<protein>
    <recommendedName>
        <fullName evidence="7">Minor capsid protein VP1</fullName>
        <ecNumber evidence="6">3.1.1.4</ecNumber>
    </recommendedName>
</protein>
<evidence type="ECO:0000256" key="3">
    <source>
        <dbReference type="ARBA" id="ARBA00004192"/>
    </source>
</evidence>
<evidence type="ECO:0000256" key="7">
    <source>
        <dbReference type="ARBA" id="ARBA00022267"/>
    </source>
</evidence>
<keyword evidence="12" id="KW-0946">Virion</keyword>
<evidence type="ECO:0000256" key="17">
    <source>
        <dbReference type="SAM" id="MobiDB-lite"/>
    </source>
</evidence>